<feature type="chain" id="PRO_5010225753" description="DUF1496 domain-containing protein" evidence="1">
    <location>
        <begin position="22"/>
        <end position="96"/>
    </location>
</feature>
<name>A0A1S1N4Y9_9GAMM</name>
<gene>
    <name evidence="2" type="ORF">BIW53_15290</name>
</gene>
<dbReference type="EMBL" id="MNAN01000034">
    <property type="protein sequence ID" value="OHU94437.1"/>
    <property type="molecule type" value="Genomic_DNA"/>
</dbReference>
<evidence type="ECO:0000256" key="1">
    <source>
        <dbReference type="SAM" id="SignalP"/>
    </source>
</evidence>
<comment type="caution">
    <text evidence="2">The sequence shown here is derived from an EMBL/GenBank/DDBJ whole genome shotgun (WGS) entry which is preliminary data.</text>
</comment>
<dbReference type="RefSeq" id="WP_070992900.1">
    <property type="nucleotide sequence ID" value="NZ_CBCSHD010000009.1"/>
</dbReference>
<dbReference type="AlphaFoldDB" id="A0A1S1N4Y9"/>
<sequence length="96" mass="11068">MKSLIYIVSMTILLTTISTFAVDTNHKNVTLLETPYSVCWYQGVQYSEGALIKQLEHTFVCTHKYANQPQSQLVWLKADKEGQPIRLDPVKRIRVK</sequence>
<keyword evidence="3" id="KW-1185">Reference proteome</keyword>
<reference evidence="2 3" key="1">
    <citation type="submission" date="2016-10" db="EMBL/GenBank/DDBJ databases">
        <title>Pseudoalteromonas amylolytica sp. nov., isolated from the surface seawater.</title>
        <authorList>
            <person name="Wu Y.-H."/>
            <person name="Cheng H."/>
            <person name="Jin X.-B."/>
            <person name="Wang C.-S."/>
            <person name="Xu X.-W."/>
        </authorList>
    </citation>
    <scope>NUCLEOTIDE SEQUENCE [LARGE SCALE GENOMIC DNA]</scope>
    <source>
        <strain evidence="2 3">JCM 12483</strain>
    </source>
</reference>
<feature type="signal peptide" evidence="1">
    <location>
        <begin position="1"/>
        <end position="21"/>
    </location>
</feature>
<dbReference type="InterPro" id="IPR009971">
    <property type="entry name" value="DUF1496"/>
</dbReference>
<dbReference type="Pfam" id="PF07383">
    <property type="entry name" value="DUF1496"/>
    <property type="match status" value="1"/>
</dbReference>
<evidence type="ECO:0000313" key="3">
    <source>
        <dbReference type="Proteomes" id="UP000180253"/>
    </source>
</evidence>
<evidence type="ECO:0000313" key="2">
    <source>
        <dbReference type="EMBL" id="OHU94437.1"/>
    </source>
</evidence>
<proteinExistence type="predicted"/>
<evidence type="ECO:0008006" key="4">
    <source>
        <dbReference type="Google" id="ProtNLM"/>
    </source>
</evidence>
<protein>
    <recommendedName>
        <fullName evidence="4">DUF1496 domain-containing protein</fullName>
    </recommendedName>
</protein>
<organism evidence="2 3">
    <name type="scientific">Pseudoalteromonas byunsanensis</name>
    <dbReference type="NCBI Taxonomy" id="327939"/>
    <lineage>
        <taxon>Bacteria</taxon>
        <taxon>Pseudomonadati</taxon>
        <taxon>Pseudomonadota</taxon>
        <taxon>Gammaproteobacteria</taxon>
        <taxon>Alteromonadales</taxon>
        <taxon>Pseudoalteromonadaceae</taxon>
        <taxon>Pseudoalteromonas</taxon>
    </lineage>
</organism>
<dbReference type="Proteomes" id="UP000180253">
    <property type="component" value="Unassembled WGS sequence"/>
</dbReference>
<accession>A0A1S1N4Y9</accession>
<dbReference type="STRING" id="327939.BIW53_15290"/>
<keyword evidence="1" id="KW-0732">Signal</keyword>